<dbReference type="EMBL" id="GGEC01067403">
    <property type="protein sequence ID" value="MBX47887.1"/>
    <property type="molecule type" value="Transcribed_RNA"/>
</dbReference>
<sequence>MGRAADVSRKISASLVNIWPHRCFIPVAKIEADRPIMVEMNTATKAANLALFGLFPPSSLPTRVETANPSELGKM</sequence>
<accession>A0A2P2NZE0</accession>
<evidence type="ECO:0000313" key="1">
    <source>
        <dbReference type="EMBL" id="MBX47887.1"/>
    </source>
</evidence>
<name>A0A2P2NZE0_RHIMU</name>
<dbReference type="AlphaFoldDB" id="A0A2P2NZE0"/>
<reference evidence="1" key="1">
    <citation type="submission" date="2018-02" db="EMBL/GenBank/DDBJ databases">
        <title>Rhizophora mucronata_Transcriptome.</title>
        <authorList>
            <person name="Meera S.P."/>
            <person name="Sreeshan A."/>
            <person name="Augustine A."/>
        </authorList>
    </citation>
    <scope>NUCLEOTIDE SEQUENCE</scope>
    <source>
        <tissue evidence="1">Leaf</tissue>
    </source>
</reference>
<proteinExistence type="predicted"/>
<protein>
    <submittedName>
        <fullName evidence="1">Uncharacterized protein</fullName>
    </submittedName>
</protein>
<organism evidence="1">
    <name type="scientific">Rhizophora mucronata</name>
    <name type="common">Asiatic mangrove</name>
    <dbReference type="NCBI Taxonomy" id="61149"/>
    <lineage>
        <taxon>Eukaryota</taxon>
        <taxon>Viridiplantae</taxon>
        <taxon>Streptophyta</taxon>
        <taxon>Embryophyta</taxon>
        <taxon>Tracheophyta</taxon>
        <taxon>Spermatophyta</taxon>
        <taxon>Magnoliopsida</taxon>
        <taxon>eudicotyledons</taxon>
        <taxon>Gunneridae</taxon>
        <taxon>Pentapetalae</taxon>
        <taxon>rosids</taxon>
        <taxon>fabids</taxon>
        <taxon>Malpighiales</taxon>
        <taxon>Rhizophoraceae</taxon>
        <taxon>Rhizophora</taxon>
    </lineage>
</organism>